<name>A0A5C6GG06_METRR</name>
<dbReference type="Proteomes" id="UP000317257">
    <property type="component" value="Unassembled WGS sequence"/>
</dbReference>
<sequence length="68" mass="7237">MWAKRPPPVRDMETSRVNGPGARPPPERTVAIENVQVFDGTGVGVPRTVTITGDKVANVGSDAPRLSK</sequence>
<proteinExistence type="predicted"/>
<dbReference type="EMBL" id="SBHS01000006">
    <property type="protein sequence ID" value="TWU75827.1"/>
    <property type="molecule type" value="Genomic_DNA"/>
</dbReference>
<dbReference type="AlphaFoldDB" id="A0A5C6GG06"/>
<evidence type="ECO:0000256" key="1">
    <source>
        <dbReference type="SAM" id="MobiDB-lite"/>
    </source>
</evidence>
<evidence type="ECO:0000313" key="2">
    <source>
        <dbReference type="EMBL" id="TWU75827.1"/>
    </source>
</evidence>
<protein>
    <submittedName>
        <fullName evidence="2">Uncharacterized protein</fullName>
    </submittedName>
</protein>
<organism evidence="2 3">
    <name type="scientific">Metarhizium rileyi (strain RCEF 4871)</name>
    <name type="common">Nomuraea rileyi</name>
    <dbReference type="NCBI Taxonomy" id="1649241"/>
    <lineage>
        <taxon>Eukaryota</taxon>
        <taxon>Fungi</taxon>
        <taxon>Dikarya</taxon>
        <taxon>Ascomycota</taxon>
        <taxon>Pezizomycotina</taxon>
        <taxon>Sordariomycetes</taxon>
        <taxon>Hypocreomycetidae</taxon>
        <taxon>Hypocreales</taxon>
        <taxon>Clavicipitaceae</taxon>
        <taxon>Metarhizium</taxon>
    </lineage>
</organism>
<evidence type="ECO:0000313" key="3">
    <source>
        <dbReference type="Proteomes" id="UP000317257"/>
    </source>
</evidence>
<accession>A0A5C6GG06</accession>
<comment type="caution">
    <text evidence="2">The sequence shown here is derived from an EMBL/GenBank/DDBJ whole genome shotgun (WGS) entry which is preliminary data.</text>
</comment>
<feature type="region of interest" description="Disordered" evidence="1">
    <location>
        <begin position="1"/>
        <end position="27"/>
    </location>
</feature>
<gene>
    <name evidence="2" type="ORF">ED733_004835</name>
</gene>
<reference evidence="3" key="1">
    <citation type="submission" date="2018-12" db="EMBL/GenBank/DDBJ databases">
        <title>The complete genome of Metarhizium rileyi, a key fungal pathogen of Lepidoptera.</title>
        <authorList>
            <person name="Binneck E."/>
            <person name="Lastra C.C.L."/>
            <person name="Sosa-Gomez D.R."/>
        </authorList>
    </citation>
    <scope>NUCLEOTIDE SEQUENCE [LARGE SCALE GENOMIC DNA]</scope>
    <source>
        <strain evidence="3">Cep018-CH2</strain>
    </source>
</reference>